<evidence type="ECO:0000256" key="8">
    <source>
        <dbReference type="PIRSR" id="PIRSR601577-1"/>
    </source>
</evidence>
<dbReference type="GO" id="GO:0004222">
    <property type="term" value="F:metalloendopeptidase activity"/>
    <property type="evidence" value="ECO:0007669"/>
    <property type="project" value="UniProtKB-UniRule"/>
</dbReference>
<evidence type="ECO:0000256" key="2">
    <source>
        <dbReference type="ARBA" id="ARBA00022670"/>
    </source>
</evidence>
<dbReference type="Gene3D" id="3.10.170.20">
    <property type="match status" value="1"/>
</dbReference>
<dbReference type="GO" id="GO:0006508">
    <property type="term" value="P:proteolysis"/>
    <property type="evidence" value="ECO:0007669"/>
    <property type="project" value="UniProtKB-KW"/>
</dbReference>
<accession>V5H6L0</accession>
<name>V5H6L0_IXORI</name>
<dbReference type="SUPFAM" id="SSF55486">
    <property type="entry name" value="Metalloproteases ('zincins'), catalytic domain"/>
    <property type="match status" value="1"/>
</dbReference>
<dbReference type="GO" id="GO:0046872">
    <property type="term" value="F:metal ion binding"/>
    <property type="evidence" value="ECO:0007669"/>
    <property type="project" value="UniProtKB-KW"/>
</dbReference>
<evidence type="ECO:0000313" key="11">
    <source>
        <dbReference type="EMBL" id="JAB69922.1"/>
    </source>
</evidence>
<evidence type="ECO:0000256" key="6">
    <source>
        <dbReference type="ARBA" id="ARBA00023049"/>
    </source>
</evidence>
<evidence type="ECO:0000256" key="10">
    <source>
        <dbReference type="RuleBase" id="RU366077"/>
    </source>
</evidence>
<evidence type="ECO:0000256" key="7">
    <source>
        <dbReference type="ARBA" id="ARBA00039717"/>
    </source>
</evidence>
<sequence>MVAGVKLKSLDSMKSIACWTLFISYMTCVQCFRCSYVPPKVEDVLNPVHLEPSSHVRKRSISQPLRIKVFYDTSVYRLPVEKFEIINDTILPEALAYWERTLMVRPTLVPIRLNRKCPNNQAFSPDQDPYLYCNEYCENVTTCGEVAVPEEHLEPCRVCDRTGRYCQTQPGPRGRGIAEADFVFYVSSMQTERCFKGQTVAYAAHCQQEASTDRPIAGHANLCPHSISTKPQDMDTLLSTVKHEILHALGFSVSLYAYFRDRNGYPLTPRERNGKPSVNKELQTHKWSERVMRKVMRTNWKIHGGSISKISWIMVTPRVVEEARRHFNCSYLEGAEVEDQGEDGTRLTHWEKRLFENEAMTGTHTQNPVYSRITLALMEDTGWYLPNYDQAQPLKWGHNLGCDFALKSCKDWIDSRRARGVTIHPFCDKVKKDPLETECTESRDSVALCNLVDHGEELEPVFQNFDSIPGVPSAELGRHGGSVILADYCPYIQEFTWNSKNTVVRGSRCQFPENNPQDEKNFALEYYGPGSKCFNHNKEMWEERTCHQVRQWPHWGSGCYKYACSNGRLQIEVANYTYTCYHSKQEIKIQLQYSGWLHIGTIVCPPCREICANEGMDCDADLVKASYLQAEKYFHKDRLLCCAGRQSAVALVWLALVLLAVLR</sequence>
<evidence type="ECO:0000256" key="5">
    <source>
        <dbReference type="ARBA" id="ARBA00022833"/>
    </source>
</evidence>
<keyword evidence="5 9" id="KW-0862">Zinc</keyword>
<dbReference type="EC" id="3.4.24.-" evidence="10"/>
<dbReference type="Gene3D" id="3.90.132.10">
    <property type="entry name" value="Leishmanolysin , domain 2"/>
    <property type="match status" value="1"/>
</dbReference>
<dbReference type="PANTHER" id="PTHR10942">
    <property type="entry name" value="LEISHMANOLYSIN-LIKE PEPTIDASE"/>
    <property type="match status" value="1"/>
</dbReference>
<evidence type="ECO:0000256" key="3">
    <source>
        <dbReference type="ARBA" id="ARBA00022723"/>
    </source>
</evidence>
<evidence type="ECO:0000256" key="4">
    <source>
        <dbReference type="ARBA" id="ARBA00022801"/>
    </source>
</evidence>
<dbReference type="Gene3D" id="2.30.34.10">
    <property type="entry name" value="Leishmanolysin domain 4"/>
    <property type="match status" value="1"/>
</dbReference>
<dbReference type="AlphaFoldDB" id="V5H6L0"/>
<evidence type="ECO:0000256" key="9">
    <source>
        <dbReference type="PIRSR" id="PIRSR601577-2"/>
    </source>
</evidence>
<comment type="cofactor">
    <cofactor evidence="9 10">
        <name>Zn(2+)</name>
        <dbReference type="ChEBI" id="CHEBI:29105"/>
    </cofactor>
    <text evidence="9 10">Binds 1 zinc ion per subunit.</text>
</comment>
<dbReference type="GO" id="GO:0007155">
    <property type="term" value="P:cell adhesion"/>
    <property type="evidence" value="ECO:0007669"/>
    <property type="project" value="InterPro"/>
</dbReference>
<feature type="binding site" evidence="9">
    <location>
        <position position="247"/>
    </location>
    <ligand>
        <name>Zn(2+)</name>
        <dbReference type="ChEBI" id="CHEBI:29105"/>
        <note>catalytic</note>
    </ligand>
</feature>
<keyword evidence="2 10" id="KW-0645">Protease</keyword>
<dbReference type="PANTHER" id="PTHR10942:SF0">
    <property type="entry name" value="LEISHMANOLYSIN-LIKE PEPTIDASE"/>
    <property type="match status" value="1"/>
</dbReference>
<feature type="binding site" evidence="9">
    <location>
        <position position="349"/>
    </location>
    <ligand>
        <name>Zn(2+)</name>
        <dbReference type="ChEBI" id="CHEBI:29105"/>
        <note>catalytic</note>
    </ligand>
</feature>
<comment type="similarity">
    <text evidence="1 10">Belongs to the peptidase M8 family.</text>
</comment>
<dbReference type="MEROPS" id="M08.002"/>
<proteinExistence type="evidence at transcript level"/>
<dbReference type="FunFam" id="3.90.132.10:FF:000001">
    <property type="entry name" value="leishmanolysin-like peptidase isoform X2"/>
    <property type="match status" value="1"/>
</dbReference>
<dbReference type="GO" id="GO:0005737">
    <property type="term" value="C:cytoplasm"/>
    <property type="evidence" value="ECO:0007669"/>
    <property type="project" value="TreeGrafter"/>
</dbReference>
<dbReference type="Gene3D" id="2.10.55.10">
    <property type="entry name" value="Leishmanolysin domain 3"/>
    <property type="match status" value="1"/>
</dbReference>
<organism evidence="11">
    <name type="scientific">Ixodes ricinus</name>
    <name type="common">Common tick</name>
    <name type="synonym">Acarus ricinus</name>
    <dbReference type="NCBI Taxonomy" id="34613"/>
    <lineage>
        <taxon>Eukaryota</taxon>
        <taxon>Metazoa</taxon>
        <taxon>Ecdysozoa</taxon>
        <taxon>Arthropoda</taxon>
        <taxon>Chelicerata</taxon>
        <taxon>Arachnida</taxon>
        <taxon>Acari</taxon>
        <taxon>Parasitiformes</taxon>
        <taxon>Ixodida</taxon>
        <taxon>Ixodoidea</taxon>
        <taxon>Ixodidae</taxon>
        <taxon>Ixodinae</taxon>
        <taxon>Ixodes</taxon>
    </lineage>
</organism>
<dbReference type="Pfam" id="PF01457">
    <property type="entry name" value="Peptidase_M8"/>
    <property type="match status" value="1"/>
</dbReference>
<keyword evidence="6 9" id="KW-0482">Metalloprotease</keyword>
<dbReference type="GO" id="GO:0016020">
    <property type="term" value="C:membrane"/>
    <property type="evidence" value="ECO:0007669"/>
    <property type="project" value="InterPro"/>
</dbReference>
<keyword evidence="3 9" id="KW-0479">Metal-binding</keyword>
<keyword evidence="4 10" id="KW-0378">Hydrolase</keyword>
<feature type="binding site" evidence="9">
    <location>
        <position position="243"/>
    </location>
    <ligand>
        <name>Zn(2+)</name>
        <dbReference type="ChEBI" id="CHEBI:29105"/>
        <note>catalytic</note>
    </ligand>
</feature>
<evidence type="ECO:0000256" key="1">
    <source>
        <dbReference type="ARBA" id="ARBA00005860"/>
    </source>
</evidence>
<dbReference type="EMBL" id="GANP01014546">
    <property type="protein sequence ID" value="JAB69922.1"/>
    <property type="molecule type" value="mRNA"/>
</dbReference>
<dbReference type="InterPro" id="IPR001577">
    <property type="entry name" value="Peptidase_M8"/>
</dbReference>
<reference evidence="11" key="1">
    <citation type="journal article" date="2015" name="Sci. Rep.">
        <title>Tissue- and time-dependent transcription in Ixodes ricinus salivary glands and midguts when blood feeding on the vertebrate host.</title>
        <authorList>
            <person name="Kotsyfakis M."/>
            <person name="Schwarz A."/>
            <person name="Erhart J."/>
            <person name="Ribeiro J.M."/>
        </authorList>
    </citation>
    <scope>NUCLEOTIDE SEQUENCE</scope>
    <source>
        <tissue evidence="11">Salivary gland and midgut</tissue>
    </source>
</reference>
<feature type="active site" evidence="8">
    <location>
        <position position="244"/>
    </location>
</feature>
<protein>
    <recommendedName>
        <fullName evidence="7 10">Leishmanolysin-like peptidase</fullName>
        <ecNumber evidence="10">3.4.24.-</ecNumber>
    </recommendedName>
</protein>